<comment type="caution">
    <text evidence="1">The sequence shown here is derived from an EMBL/GenBank/DDBJ whole genome shotgun (WGS) entry which is preliminary data.</text>
</comment>
<name>A0A327P735_9BACT</name>
<dbReference type="RefSeq" id="WP_146613728.1">
    <property type="nucleotide sequence ID" value="NZ_QLLK01000008.1"/>
</dbReference>
<organism evidence="1 2">
    <name type="scientific">Algoriphagus yeomjeoni</name>
    <dbReference type="NCBI Taxonomy" id="291403"/>
    <lineage>
        <taxon>Bacteria</taxon>
        <taxon>Pseudomonadati</taxon>
        <taxon>Bacteroidota</taxon>
        <taxon>Cytophagia</taxon>
        <taxon>Cytophagales</taxon>
        <taxon>Cyclobacteriaceae</taxon>
        <taxon>Algoriphagus</taxon>
    </lineage>
</organism>
<sequence length="322" mass="38611">MNLGFYYYLINLLHKEYQKAIPEEFNGLPSDAAILNIYQYLKSKSKKEFIEEIPNIIKSRTTPLEKQIYSTYKAASYYVNLAKDKFGLIDDKNRLTEDGGYLIELRSNFFRLSTLEKVFFFKKILQADFHLFITHCLFAKLERRYNLKRTIEDQKEFIDEFLFIRHFNFTSASLENYNIVRTYWMDTLGVLDSARNIKKKYLNIIFENEEYSKLFAELLVLFSRFEKDNFKIKKKYLENKDKFLKGYKACLKTSISDLGFINLYDIKGTMHISATNFQLFLNDFYELEKNNLNIFFGNTVNSIDRRERFFIRNRPVIKIKIK</sequence>
<dbReference type="Proteomes" id="UP000249610">
    <property type="component" value="Unassembled WGS sequence"/>
</dbReference>
<protein>
    <recommendedName>
        <fullName evidence="3">Phage abortive infection protein</fullName>
    </recommendedName>
</protein>
<proteinExistence type="predicted"/>
<evidence type="ECO:0008006" key="3">
    <source>
        <dbReference type="Google" id="ProtNLM"/>
    </source>
</evidence>
<evidence type="ECO:0000313" key="1">
    <source>
        <dbReference type="EMBL" id="RAI88068.1"/>
    </source>
</evidence>
<dbReference type="EMBL" id="QLLK01000008">
    <property type="protein sequence ID" value="RAI88068.1"/>
    <property type="molecule type" value="Genomic_DNA"/>
</dbReference>
<reference evidence="1 2" key="1">
    <citation type="submission" date="2018-06" db="EMBL/GenBank/DDBJ databases">
        <title>Genomic Encyclopedia of Archaeal and Bacterial Type Strains, Phase II (KMG-II): from individual species to whole genera.</title>
        <authorList>
            <person name="Goeker M."/>
        </authorList>
    </citation>
    <scope>NUCLEOTIDE SEQUENCE [LARGE SCALE GENOMIC DNA]</scope>
    <source>
        <strain evidence="1 2">DSM 23446</strain>
    </source>
</reference>
<keyword evidence="2" id="KW-1185">Reference proteome</keyword>
<dbReference type="OrthoDB" id="1344627at2"/>
<gene>
    <name evidence="1" type="ORF">LV83_02986</name>
</gene>
<dbReference type="AlphaFoldDB" id="A0A327P735"/>
<evidence type="ECO:0000313" key="2">
    <source>
        <dbReference type="Proteomes" id="UP000249610"/>
    </source>
</evidence>
<accession>A0A327P735</accession>